<dbReference type="AlphaFoldDB" id="A0A553WKT5"/>
<dbReference type="SUPFAM" id="SSF55144">
    <property type="entry name" value="LigT-like"/>
    <property type="match status" value="1"/>
</dbReference>
<name>A0A553WKT5_9SPHN</name>
<dbReference type="Pfam" id="PF13563">
    <property type="entry name" value="2_5_RNA_ligase2"/>
    <property type="match status" value="1"/>
</dbReference>
<dbReference type="OrthoDB" id="793003at2"/>
<protein>
    <submittedName>
        <fullName evidence="1">2'-5' RNA ligase family protein</fullName>
    </submittedName>
</protein>
<dbReference type="RefSeq" id="WP_143776242.1">
    <property type="nucleotide sequence ID" value="NZ_VKKU01000001.1"/>
</dbReference>
<proteinExistence type="predicted"/>
<dbReference type="GO" id="GO:0016874">
    <property type="term" value="F:ligase activity"/>
    <property type="evidence" value="ECO:0007669"/>
    <property type="project" value="UniProtKB-KW"/>
</dbReference>
<gene>
    <name evidence="1" type="ORF">FOM92_00080</name>
</gene>
<dbReference type="Proteomes" id="UP000320160">
    <property type="component" value="Unassembled WGS sequence"/>
</dbReference>
<evidence type="ECO:0000313" key="1">
    <source>
        <dbReference type="EMBL" id="TSB05327.1"/>
    </source>
</evidence>
<dbReference type="EMBL" id="VKKU01000001">
    <property type="protein sequence ID" value="TSB05327.1"/>
    <property type="molecule type" value="Genomic_DNA"/>
</dbReference>
<organism evidence="1 2">
    <name type="scientific">Sphingorhabdus contaminans</name>
    <dbReference type="NCBI Taxonomy" id="1343899"/>
    <lineage>
        <taxon>Bacteria</taxon>
        <taxon>Pseudomonadati</taxon>
        <taxon>Pseudomonadota</taxon>
        <taxon>Alphaproteobacteria</taxon>
        <taxon>Sphingomonadales</taxon>
        <taxon>Sphingomonadaceae</taxon>
        <taxon>Sphingorhabdus</taxon>
    </lineage>
</organism>
<keyword evidence="2" id="KW-1185">Reference proteome</keyword>
<comment type="caution">
    <text evidence="1">The sequence shown here is derived from an EMBL/GenBank/DDBJ whole genome shotgun (WGS) entry which is preliminary data.</text>
</comment>
<sequence length="168" mass="18683">MNAPVIITAEMGKADQAWANALRREHYPADRNVVDAHITLFHHLPPDSLDEIKSRLSTVAKEYPVPDAFLSDVILLGNGVAYRILSEALLAIREDLASGLQGLLIPQDQVPPRLHITIQNKVESRRAKALHAVLSRDFVPRPLVITGLAAHYYRGGPWARIGSWKFRG</sequence>
<keyword evidence="1" id="KW-0436">Ligase</keyword>
<evidence type="ECO:0000313" key="2">
    <source>
        <dbReference type="Proteomes" id="UP000320160"/>
    </source>
</evidence>
<reference evidence="1 2" key="1">
    <citation type="submission" date="2019-07" db="EMBL/GenBank/DDBJ databases">
        <authorList>
            <person name="Park M."/>
        </authorList>
    </citation>
    <scope>NUCLEOTIDE SEQUENCE [LARGE SCALE GENOMIC DNA]</scope>
    <source>
        <strain evidence="1 2">KCTC32445</strain>
    </source>
</reference>
<dbReference type="InterPro" id="IPR009097">
    <property type="entry name" value="Cyclic_Pdiesterase"/>
</dbReference>
<dbReference type="Gene3D" id="3.90.1140.10">
    <property type="entry name" value="Cyclic phosphodiesterase"/>
    <property type="match status" value="1"/>
</dbReference>
<accession>A0A553WKT5</accession>